<evidence type="ECO:0000313" key="4">
    <source>
        <dbReference type="Proteomes" id="UP000694393"/>
    </source>
</evidence>
<evidence type="ECO:0008006" key="5">
    <source>
        <dbReference type="Google" id="ProtNLM"/>
    </source>
</evidence>
<organism evidence="3 4">
    <name type="scientific">Pelusios castaneus</name>
    <name type="common">West African mud turtle</name>
    <dbReference type="NCBI Taxonomy" id="367368"/>
    <lineage>
        <taxon>Eukaryota</taxon>
        <taxon>Metazoa</taxon>
        <taxon>Chordata</taxon>
        <taxon>Craniata</taxon>
        <taxon>Vertebrata</taxon>
        <taxon>Euteleostomi</taxon>
        <taxon>Archelosauria</taxon>
        <taxon>Testudinata</taxon>
        <taxon>Testudines</taxon>
        <taxon>Pleurodira</taxon>
        <taxon>Pelomedusidae</taxon>
        <taxon>Pelusios</taxon>
    </lineage>
</organism>
<dbReference type="PANTHER" id="PTHR37355:SF1">
    <property type="entry name" value="PLACENTA-SPECIFIC PROTEIN 9"/>
    <property type="match status" value="1"/>
</dbReference>
<dbReference type="Proteomes" id="UP000694393">
    <property type="component" value="Unplaced"/>
</dbReference>
<reference evidence="3" key="1">
    <citation type="submission" date="2025-08" db="UniProtKB">
        <authorList>
            <consortium name="Ensembl"/>
        </authorList>
    </citation>
    <scope>IDENTIFICATION</scope>
</reference>
<dbReference type="InterPro" id="IPR027941">
    <property type="entry name" value="PLAC9"/>
</dbReference>
<keyword evidence="2" id="KW-0732">Signal</keyword>
<dbReference type="AlphaFoldDB" id="A0A8C8RV00"/>
<dbReference type="Ensembl" id="ENSPCET00000010392.1">
    <property type="protein sequence ID" value="ENSPCEP00000010055.1"/>
    <property type="gene ID" value="ENSPCEG00000008006.1"/>
</dbReference>
<dbReference type="Pfam" id="PF15205">
    <property type="entry name" value="PLAC9"/>
    <property type="match status" value="1"/>
</dbReference>
<protein>
    <recommendedName>
        <fullName evidence="5">Placenta-specific protein 9</fullName>
    </recommendedName>
</protein>
<keyword evidence="4" id="KW-1185">Reference proteome</keyword>
<sequence>MLFIWTLLFILVLQEQDFSAATDPVSVPPGSSGRTDWCNQHNTIHKRLDAIEEQVEKTVEYLESEMKTLLKDISETGWSAPSAPGTPLADIFDDDS</sequence>
<feature type="signal peptide" evidence="2">
    <location>
        <begin position="1"/>
        <end position="21"/>
    </location>
</feature>
<evidence type="ECO:0000313" key="3">
    <source>
        <dbReference type="Ensembl" id="ENSPCEP00000010055.1"/>
    </source>
</evidence>
<evidence type="ECO:0000256" key="1">
    <source>
        <dbReference type="SAM" id="MobiDB-lite"/>
    </source>
</evidence>
<reference evidence="3" key="2">
    <citation type="submission" date="2025-09" db="UniProtKB">
        <authorList>
            <consortium name="Ensembl"/>
        </authorList>
    </citation>
    <scope>IDENTIFICATION</scope>
</reference>
<feature type="region of interest" description="Disordered" evidence="1">
    <location>
        <begin position="76"/>
        <end position="96"/>
    </location>
</feature>
<feature type="chain" id="PRO_5034342541" description="Placenta-specific protein 9" evidence="2">
    <location>
        <begin position="22"/>
        <end position="96"/>
    </location>
</feature>
<proteinExistence type="predicted"/>
<evidence type="ECO:0000256" key="2">
    <source>
        <dbReference type="SAM" id="SignalP"/>
    </source>
</evidence>
<name>A0A8C8RV00_9SAUR</name>
<accession>A0A8C8RV00</accession>
<dbReference type="PANTHER" id="PTHR37355">
    <property type="entry name" value="PLACENTA-SPECIFIC PROTEIN 9"/>
    <property type="match status" value="1"/>
</dbReference>